<dbReference type="STRING" id="429701.A0A2G9G526"/>
<dbReference type="InterPro" id="IPR013094">
    <property type="entry name" value="AB_hydrolase_3"/>
</dbReference>
<dbReference type="EMBL" id="NKXS01006982">
    <property type="protein sequence ID" value="PIN00416.1"/>
    <property type="molecule type" value="Genomic_DNA"/>
</dbReference>
<evidence type="ECO:0000313" key="3">
    <source>
        <dbReference type="EMBL" id="PIN00416.1"/>
    </source>
</evidence>
<dbReference type="OrthoDB" id="408631at2759"/>
<gene>
    <name evidence="3" type="ORF">CDL12_27084</name>
</gene>
<keyword evidence="3" id="KW-0378">Hydrolase</keyword>
<evidence type="ECO:0000313" key="4">
    <source>
        <dbReference type="Proteomes" id="UP000231279"/>
    </source>
</evidence>
<dbReference type="PANTHER" id="PTHR23024:SF113">
    <property type="entry name" value="CARBOXYLESTERASE 8-RELATED"/>
    <property type="match status" value="1"/>
</dbReference>
<sequence>MVDPTLSSDSKPPPPALSQDIFLSPYTKAYIRLYIPLNPPKDKKIPLIIYLHGGDFVLFSASTVIFHNFCNDVASQFPTVVASVEYRLAPENRLPAAYDDALNAIFWAKNQALGSGGRDPWMEYADFSRVFLLGSGAGGNVVYHAALRALDFDIRPLKIRGLLLNHAYFGGMKSTQSEIRLRDDPYVALYVNHVLWSLALPKNLNRDHEFCNPISGGTYMGRVFRLPKVYIKGDFGDLLVDRSVQLAQFLRSRRVSVYYRFNQGEFQGIELLNKTAAQELYDEMKWFVNEVCVGSEEIGSDRYHASQ</sequence>
<dbReference type="InterPro" id="IPR029058">
    <property type="entry name" value="AB_hydrolase_fold"/>
</dbReference>
<feature type="domain" description="Alpha/beta hydrolase fold-3" evidence="2">
    <location>
        <begin position="48"/>
        <end position="266"/>
    </location>
</feature>
<comment type="caution">
    <text evidence="3">The sequence shown here is derived from an EMBL/GenBank/DDBJ whole genome shotgun (WGS) entry which is preliminary data.</text>
</comment>
<dbReference type="SUPFAM" id="SSF53474">
    <property type="entry name" value="alpha/beta-Hydrolases"/>
    <property type="match status" value="1"/>
</dbReference>
<dbReference type="EC" id="3.1.1.1" evidence="3"/>
<dbReference type="Proteomes" id="UP000231279">
    <property type="component" value="Unassembled WGS sequence"/>
</dbReference>
<comment type="similarity">
    <text evidence="1">Belongs to the 'GDXG' lipolytic enzyme family.</text>
</comment>
<evidence type="ECO:0000259" key="2">
    <source>
        <dbReference type="Pfam" id="PF07859"/>
    </source>
</evidence>
<dbReference type="InterPro" id="IPR050466">
    <property type="entry name" value="Carboxylest/Gibb_receptor"/>
</dbReference>
<accession>A0A2G9G526</accession>
<dbReference type="PANTHER" id="PTHR23024">
    <property type="entry name" value="ARYLACETAMIDE DEACETYLASE"/>
    <property type="match status" value="1"/>
</dbReference>
<proteinExistence type="inferred from homology"/>
<dbReference type="AlphaFoldDB" id="A0A2G9G526"/>
<dbReference type="GO" id="GO:0106435">
    <property type="term" value="F:carboxylesterase activity"/>
    <property type="evidence" value="ECO:0007669"/>
    <property type="project" value="UniProtKB-EC"/>
</dbReference>
<dbReference type="Gene3D" id="3.40.50.1820">
    <property type="entry name" value="alpha/beta hydrolase"/>
    <property type="match status" value="1"/>
</dbReference>
<protein>
    <submittedName>
        <fullName evidence="3">Arylacetamide deacetylase</fullName>
        <ecNumber evidence="3">3.1.1.1</ecNumber>
    </submittedName>
</protein>
<dbReference type="Pfam" id="PF07859">
    <property type="entry name" value="Abhydrolase_3"/>
    <property type="match status" value="1"/>
</dbReference>
<reference evidence="4" key="1">
    <citation type="journal article" date="2018" name="Gigascience">
        <title>Genome assembly of the Pink Ipe (Handroanthus impetiginosus, Bignoniaceae), a highly valued, ecologically keystone Neotropical timber forest tree.</title>
        <authorList>
            <person name="Silva-Junior O.B."/>
            <person name="Grattapaglia D."/>
            <person name="Novaes E."/>
            <person name="Collevatti R.G."/>
        </authorList>
    </citation>
    <scope>NUCLEOTIDE SEQUENCE [LARGE SCALE GENOMIC DNA]</scope>
    <source>
        <strain evidence="4">cv. UFG-1</strain>
    </source>
</reference>
<name>A0A2G9G526_9LAMI</name>
<organism evidence="3 4">
    <name type="scientific">Handroanthus impetiginosus</name>
    <dbReference type="NCBI Taxonomy" id="429701"/>
    <lineage>
        <taxon>Eukaryota</taxon>
        <taxon>Viridiplantae</taxon>
        <taxon>Streptophyta</taxon>
        <taxon>Embryophyta</taxon>
        <taxon>Tracheophyta</taxon>
        <taxon>Spermatophyta</taxon>
        <taxon>Magnoliopsida</taxon>
        <taxon>eudicotyledons</taxon>
        <taxon>Gunneridae</taxon>
        <taxon>Pentapetalae</taxon>
        <taxon>asterids</taxon>
        <taxon>lamiids</taxon>
        <taxon>Lamiales</taxon>
        <taxon>Bignoniaceae</taxon>
        <taxon>Crescentiina</taxon>
        <taxon>Tabebuia alliance</taxon>
        <taxon>Handroanthus</taxon>
    </lineage>
</organism>
<evidence type="ECO:0000256" key="1">
    <source>
        <dbReference type="ARBA" id="ARBA00010515"/>
    </source>
</evidence>
<keyword evidence="4" id="KW-1185">Reference proteome</keyword>